<reference evidence="1 2" key="1">
    <citation type="submission" date="2021-06" db="EMBL/GenBank/DDBJ databases">
        <title>Caerostris extrusa draft genome.</title>
        <authorList>
            <person name="Kono N."/>
            <person name="Arakawa K."/>
        </authorList>
    </citation>
    <scope>NUCLEOTIDE SEQUENCE [LARGE SCALE GENOMIC DNA]</scope>
</reference>
<proteinExistence type="predicted"/>
<accession>A0AAV4WQD9</accession>
<comment type="caution">
    <text evidence="1">The sequence shown here is derived from an EMBL/GenBank/DDBJ whole genome shotgun (WGS) entry which is preliminary data.</text>
</comment>
<name>A0AAV4WQD9_CAEEX</name>
<sequence>MKQMIGWFKSSNNKGNRFEIGTISFSWIMIWILLGSLCTESTQCIAVFQVGVAHLLQLQKSAHVIHLNKKYSSPSAETITIDGARHLYPQSSETNNSDAAKINTAAPNIEELVNQRVQIIVQSIMIKMEQQTTILIEIFQKLLKILCNIWSQCSIKMTSKNPPTESAT</sequence>
<dbReference type="Proteomes" id="UP001054945">
    <property type="component" value="Unassembled WGS sequence"/>
</dbReference>
<keyword evidence="2" id="KW-1185">Reference proteome</keyword>
<evidence type="ECO:0000313" key="2">
    <source>
        <dbReference type="Proteomes" id="UP001054945"/>
    </source>
</evidence>
<protein>
    <submittedName>
        <fullName evidence="1">Uncharacterized protein</fullName>
    </submittedName>
</protein>
<evidence type="ECO:0000313" key="1">
    <source>
        <dbReference type="EMBL" id="GIY84125.1"/>
    </source>
</evidence>
<dbReference type="EMBL" id="BPLR01016472">
    <property type="protein sequence ID" value="GIY84125.1"/>
    <property type="molecule type" value="Genomic_DNA"/>
</dbReference>
<organism evidence="1 2">
    <name type="scientific">Caerostris extrusa</name>
    <name type="common">Bark spider</name>
    <name type="synonym">Caerostris bankana</name>
    <dbReference type="NCBI Taxonomy" id="172846"/>
    <lineage>
        <taxon>Eukaryota</taxon>
        <taxon>Metazoa</taxon>
        <taxon>Ecdysozoa</taxon>
        <taxon>Arthropoda</taxon>
        <taxon>Chelicerata</taxon>
        <taxon>Arachnida</taxon>
        <taxon>Araneae</taxon>
        <taxon>Araneomorphae</taxon>
        <taxon>Entelegynae</taxon>
        <taxon>Araneoidea</taxon>
        <taxon>Araneidae</taxon>
        <taxon>Caerostris</taxon>
    </lineage>
</organism>
<gene>
    <name evidence="1" type="ORF">CEXT_558651</name>
</gene>
<dbReference type="AlphaFoldDB" id="A0AAV4WQD9"/>